<dbReference type="PIRSF" id="PIRSF006268">
    <property type="entry name" value="ApbE"/>
    <property type="match status" value="1"/>
</dbReference>
<dbReference type="Proteomes" id="UP000003244">
    <property type="component" value="Unassembled WGS sequence"/>
</dbReference>
<evidence type="ECO:0000256" key="11">
    <source>
        <dbReference type="PIRSR" id="PIRSR006268-2"/>
    </source>
</evidence>
<dbReference type="Gene3D" id="3.10.520.10">
    <property type="entry name" value="ApbE-like domains"/>
    <property type="match status" value="1"/>
</dbReference>
<evidence type="ECO:0000256" key="7">
    <source>
        <dbReference type="ARBA" id="ARBA00022842"/>
    </source>
</evidence>
<evidence type="ECO:0000256" key="1">
    <source>
        <dbReference type="ARBA" id="ARBA00011955"/>
    </source>
</evidence>
<reference evidence="13 14" key="1">
    <citation type="submission" date="2010-08" db="EMBL/GenBank/DDBJ databases">
        <authorList>
            <person name="Harkins D.M."/>
            <person name="Madupu R."/>
            <person name="Durkin A.S."/>
            <person name="Torralba M."/>
            <person name="Methe B."/>
            <person name="Sutton G.G."/>
            <person name="Nelson K.E."/>
        </authorList>
    </citation>
    <scope>NUCLEOTIDE SEQUENCE [LARGE SCALE GENOMIC DNA]</scope>
    <source>
        <strain evidence="13 14">DSM 17678</strain>
    </source>
</reference>
<gene>
    <name evidence="13" type="ORF">HMPREF0634_0545</name>
</gene>
<comment type="catalytic activity">
    <reaction evidence="9 10">
        <text>L-threonyl-[protein] + FAD = FMN-L-threonyl-[protein] + AMP + H(+)</text>
        <dbReference type="Rhea" id="RHEA:36847"/>
        <dbReference type="Rhea" id="RHEA-COMP:11060"/>
        <dbReference type="Rhea" id="RHEA-COMP:11061"/>
        <dbReference type="ChEBI" id="CHEBI:15378"/>
        <dbReference type="ChEBI" id="CHEBI:30013"/>
        <dbReference type="ChEBI" id="CHEBI:57692"/>
        <dbReference type="ChEBI" id="CHEBI:74257"/>
        <dbReference type="ChEBI" id="CHEBI:456215"/>
        <dbReference type="EC" id="2.7.1.180"/>
    </reaction>
</comment>
<dbReference type="STRING" id="596315.HMPREF0634_0545"/>
<sequence>MKKSNLKILASIIILFIIGLIFYFTVIDKVGTFSTTNYYLDTVNQINVINTRKSKADKVLPGSDKIVLDIHNKMSSQMASSEVSKINQNAGIKPVKVSDDTYTVIKKSLVYSDKTKGKFDISVGAISSIWNIGNDAARVPADQEIKKLLPLVSHKDIVLNDKDKSVFLKKEGMKIDLGGIAKGYCADKLADYLKENGVKNAIINLGGNIYVFGQNAKKTDFNVGIQDPAKTNTEPLGTVQLTDMSIVTSGIYERFIEKDGKVYHHMINPATGYPFENNLSSVTIISKKSIDGDALSTSTFGLGLEEGMKFIEGLEDVDAIFITNDKKVYTTKGLKDKFKLENSNYSLAN</sequence>
<evidence type="ECO:0000256" key="10">
    <source>
        <dbReference type="PIRNR" id="PIRNR006268"/>
    </source>
</evidence>
<evidence type="ECO:0000256" key="5">
    <source>
        <dbReference type="ARBA" id="ARBA00022723"/>
    </source>
</evidence>
<keyword evidence="4 10" id="KW-0808">Transferase</keyword>
<feature type="transmembrane region" description="Helical" evidence="12">
    <location>
        <begin position="7"/>
        <end position="26"/>
    </location>
</feature>
<keyword evidence="6 10" id="KW-0274">FAD</keyword>
<keyword evidence="7 10" id="KW-0460">Magnesium</keyword>
<keyword evidence="5 10" id="KW-0479">Metal-binding</keyword>
<dbReference type="AlphaFoldDB" id="E0E3Q3"/>
<comment type="similarity">
    <text evidence="10">Belongs to the ApbE family.</text>
</comment>
<evidence type="ECO:0000256" key="12">
    <source>
        <dbReference type="SAM" id="Phobius"/>
    </source>
</evidence>
<name>E0E3Q3_9FIRM</name>
<organism evidence="13 14">
    <name type="scientific">Peptostreptococcus stomatis DSM 17678</name>
    <dbReference type="NCBI Taxonomy" id="596315"/>
    <lineage>
        <taxon>Bacteria</taxon>
        <taxon>Bacillati</taxon>
        <taxon>Bacillota</taxon>
        <taxon>Clostridia</taxon>
        <taxon>Peptostreptococcales</taxon>
        <taxon>Peptostreptococcaceae</taxon>
        <taxon>Peptostreptococcus</taxon>
    </lineage>
</organism>
<accession>E0E3Q3</accession>
<evidence type="ECO:0000256" key="4">
    <source>
        <dbReference type="ARBA" id="ARBA00022679"/>
    </source>
</evidence>
<dbReference type="GO" id="GO:0046872">
    <property type="term" value="F:metal ion binding"/>
    <property type="evidence" value="ECO:0007669"/>
    <property type="project" value="UniProtKB-UniRule"/>
</dbReference>
<dbReference type="EMBL" id="ADGQ01000060">
    <property type="protein sequence ID" value="EFM64435.1"/>
    <property type="molecule type" value="Genomic_DNA"/>
</dbReference>
<keyword evidence="12" id="KW-1133">Transmembrane helix</keyword>
<dbReference type="PANTHER" id="PTHR30040:SF2">
    <property type="entry name" value="FAD:PROTEIN FMN TRANSFERASE"/>
    <property type="match status" value="1"/>
</dbReference>
<dbReference type="OrthoDB" id="9778595at2"/>
<dbReference type="PANTHER" id="PTHR30040">
    <property type="entry name" value="THIAMINE BIOSYNTHESIS LIPOPROTEIN APBE"/>
    <property type="match status" value="1"/>
</dbReference>
<dbReference type="EC" id="2.7.1.180" evidence="1 10"/>
<dbReference type="SUPFAM" id="SSF143631">
    <property type="entry name" value="ApbE-like"/>
    <property type="match status" value="1"/>
</dbReference>
<evidence type="ECO:0000256" key="6">
    <source>
        <dbReference type="ARBA" id="ARBA00022827"/>
    </source>
</evidence>
<evidence type="ECO:0000313" key="14">
    <source>
        <dbReference type="Proteomes" id="UP000003244"/>
    </source>
</evidence>
<protein>
    <recommendedName>
        <fullName evidence="2 10">FAD:protein FMN transferase</fullName>
        <ecNumber evidence="1 10">2.7.1.180</ecNumber>
    </recommendedName>
    <alternativeName>
        <fullName evidence="8 10">Flavin transferase</fullName>
    </alternativeName>
</protein>
<proteinExistence type="inferred from homology"/>
<evidence type="ECO:0000256" key="2">
    <source>
        <dbReference type="ARBA" id="ARBA00016337"/>
    </source>
</evidence>
<feature type="binding site" evidence="11">
    <location>
        <position position="179"/>
    </location>
    <ligand>
        <name>Mg(2+)</name>
        <dbReference type="ChEBI" id="CHEBI:18420"/>
    </ligand>
</feature>
<evidence type="ECO:0000256" key="8">
    <source>
        <dbReference type="ARBA" id="ARBA00031306"/>
    </source>
</evidence>
<keyword evidence="12" id="KW-0812">Transmembrane</keyword>
<keyword evidence="12" id="KW-0472">Membrane</keyword>
<dbReference type="InterPro" id="IPR024932">
    <property type="entry name" value="ApbE"/>
</dbReference>
<dbReference type="GO" id="GO:0016740">
    <property type="term" value="F:transferase activity"/>
    <property type="evidence" value="ECO:0007669"/>
    <property type="project" value="UniProtKB-UniRule"/>
</dbReference>
<dbReference type="RefSeq" id="WP_007790081.1">
    <property type="nucleotide sequence ID" value="NZ_ADGQ01000060.1"/>
</dbReference>
<comment type="cofactor">
    <cofactor evidence="11">
        <name>Mg(2+)</name>
        <dbReference type="ChEBI" id="CHEBI:18420"/>
    </cofactor>
    <cofactor evidence="11">
        <name>Mn(2+)</name>
        <dbReference type="ChEBI" id="CHEBI:29035"/>
    </cofactor>
    <text evidence="11">Magnesium. Can also use manganese.</text>
</comment>
<dbReference type="InterPro" id="IPR003374">
    <property type="entry name" value="ApbE-like_sf"/>
</dbReference>
<evidence type="ECO:0000256" key="9">
    <source>
        <dbReference type="ARBA" id="ARBA00048540"/>
    </source>
</evidence>
<feature type="binding site" evidence="11">
    <location>
        <position position="297"/>
    </location>
    <ligand>
        <name>Mg(2+)</name>
        <dbReference type="ChEBI" id="CHEBI:18420"/>
    </ligand>
</feature>
<comment type="caution">
    <text evidence="13">The sequence shown here is derived from an EMBL/GenBank/DDBJ whole genome shotgun (WGS) entry which is preliminary data.</text>
</comment>
<dbReference type="Pfam" id="PF02424">
    <property type="entry name" value="ApbE"/>
    <property type="match status" value="1"/>
</dbReference>
<keyword evidence="14" id="KW-1185">Reference proteome</keyword>
<evidence type="ECO:0000256" key="3">
    <source>
        <dbReference type="ARBA" id="ARBA00022630"/>
    </source>
</evidence>
<dbReference type="eggNOG" id="COG1477">
    <property type="taxonomic scope" value="Bacteria"/>
</dbReference>
<keyword evidence="3 10" id="KW-0285">Flavoprotein</keyword>
<dbReference type="GeneID" id="84800900"/>
<evidence type="ECO:0000313" key="13">
    <source>
        <dbReference type="EMBL" id="EFM64435.1"/>
    </source>
</evidence>
<feature type="binding site" evidence="11">
    <location>
        <position position="293"/>
    </location>
    <ligand>
        <name>Mg(2+)</name>
        <dbReference type="ChEBI" id="CHEBI:18420"/>
    </ligand>
</feature>